<dbReference type="Gene3D" id="1.10.30.20">
    <property type="entry name" value="Bacterial XPD DNA helicase, FeS cluster domain"/>
    <property type="match status" value="1"/>
</dbReference>
<keyword evidence="4" id="KW-0227">DNA damage</keyword>
<dbReference type="InterPro" id="IPR042493">
    <property type="entry name" value="XPD_DNA_FeS"/>
</dbReference>
<sequence length="788" mass="92457">MDIKMEQLIKISVRNLVEFIMRSGDIDNRIVGIAELDAMQEGSRIHRKIQKSMGRSYQAEVPLSITVPVERDGHHLEFCVEGRADGIIEEEDVTIDEIKAIYMDLDYLKEPIGIHLAQAKCYAYIYAKKKSLDKIKVQMTYCNIETEMKKYFVEEYDYKVLEQWFLHLTDEYAKWACWQYEWIQKRNQSVQRTQFPFAYRKGQKELVKGVYRTILRNKNLYIEAPTGVGKTISTVFPTVKAMGEGIVCKIFYLTAKTITRTVAEETFSRLIEEGAELKYVTITAKEKICVMDTCECNPVACERAKGHFDRVNDAVFALLTEQNQITRELILEYSERFCVCPFEMCLDITTWADVVIGDYNYVFDPHVSLKRFFSNEKKNDYVFLIDEAHNLVERARAMYSAVLYKEDILEVRRLVKGYSKTLVKRLDACNLDMLQLKRQCDDCSIVNQTGNFYLHLLRLTSEMEEFLKEFSNFDERETVLLFYFDLRHFMNIYDYIDDNYIVYTDYREDGAFRITLQCMNPSGQIRSCIGKGRSAVFFSATLLPIQYYKEQLGGDSEDYAIYAPSPFSEKQRLLMIGNDVSTKYSRRSDKEYQKIAEYINLFVKEKVGNYFVFFPSYQLMNEIAEYMELSEQKELYIQKNSMTEPEKEEFLSYFKEKPTMTRIGFCVMGGIFGEGIDLKKDRLIGAVIVGTGLPMVCNERELFRSYYQERKQKGFEYAYLYPGMNKVLQAAGRVIRTMEDKGAILLLDSRFLQEEYVALFPREWFPNLLVNKRNICEALKMFWKEEKN</sequence>
<dbReference type="Pfam" id="PF06733">
    <property type="entry name" value="DEAD_2"/>
    <property type="match status" value="1"/>
</dbReference>
<evidence type="ECO:0000256" key="5">
    <source>
        <dbReference type="ARBA" id="ARBA00022801"/>
    </source>
</evidence>
<dbReference type="Proteomes" id="UP000482209">
    <property type="component" value="Unassembled WGS sequence"/>
</dbReference>
<dbReference type="GO" id="GO:0005524">
    <property type="term" value="F:ATP binding"/>
    <property type="evidence" value="ECO:0007669"/>
    <property type="project" value="UniProtKB-KW"/>
</dbReference>
<keyword evidence="2" id="KW-0479">Metal-binding</keyword>
<keyword evidence="8" id="KW-0408">Iron</keyword>
<dbReference type="SMART" id="SM00491">
    <property type="entry name" value="HELICc2"/>
    <property type="match status" value="1"/>
</dbReference>
<evidence type="ECO:0000259" key="14">
    <source>
        <dbReference type="PROSITE" id="PS51193"/>
    </source>
</evidence>
<keyword evidence="7" id="KW-0067">ATP-binding</keyword>
<reference evidence="15 16" key="1">
    <citation type="submission" date="2019-08" db="EMBL/GenBank/DDBJ databases">
        <title>In-depth cultivation of the pig gut microbiome towards novel bacterial diversity and tailored functional studies.</title>
        <authorList>
            <person name="Wylensek D."/>
            <person name="Hitch T.C.A."/>
            <person name="Clavel T."/>
        </authorList>
    </citation>
    <scope>NUCLEOTIDE SEQUENCE [LARGE SCALE GENOMIC DNA]</scope>
    <source>
        <strain evidence="15 16">WCA-693-APC-MOT-I</strain>
    </source>
</reference>
<evidence type="ECO:0000256" key="11">
    <source>
        <dbReference type="ARBA" id="ARBA00023204"/>
    </source>
</evidence>
<dbReference type="Pfam" id="PF13307">
    <property type="entry name" value="Helicase_C_2"/>
    <property type="match status" value="1"/>
</dbReference>
<name>A0A6L5XV62_9FIRM</name>
<dbReference type="SUPFAM" id="SSF52540">
    <property type="entry name" value="P-loop containing nucleoside triphosphate hydrolases"/>
    <property type="match status" value="2"/>
</dbReference>
<dbReference type="PANTHER" id="PTHR11472">
    <property type="entry name" value="DNA REPAIR DEAD HELICASE RAD3/XP-D SUBFAMILY MEMBER"/>
    <property type="match status" value="1"/>
</dbReference>
<dbReference type="GO" id="GO:0003678">
    <property type="term" value="F:DNA helicase activity"/>
    <property type="evidence" value="ECO:0007669"/>
    <property type="project" value="InterPro"/>
</dbReference>
<evidence type="ECO:0000256" key="1">
    <source>
        <dbReference type="ARBA" id="ARBA00022485"/>
    </source>
</evidence>
<dbReference type="PROSITE" id="PS51193">
    <property type="entry name" value="HELICASE_ATP_BIND_2"/>
    <property type="match status" value="1"/>
</dbReference>
<evidence type="ECO:0000256" key="12">
    <source>
        <dbReference type="ARBA" id="ARBA00023235"/>
    </source>
</evidence>
<dbReference type="Gene3D" id="3.40.50.300">
    <property type="entry name" value="P-loop containing nucleotide triphosphate hydrolases"/>
    <property type="match status" value="2"/>
</dbReference>
<comment type="caution">
    <text evidence="15">The sequence shown here is derived from an EMBL/GenBank/DDBJ whole genome shotgun (WGS) entry which is preliminary data.</text>
</comment>
<protein>
    <submittedName>
        <fullName evidence="15">ATP-dependent DNA helicase</fullName>
    </submittedName>
</protein>
<keyword evidence="3" id="KW-0547">Nucleotide-binding</keyword>
<dbReference type="PANTHER" id="PTHR11472:SF34">
    <property type="entry name" value="REGULATOR OF TELOMERE ELONGATION HELICASE 1"/>
    <property type="match status" value="1"/>
</dbReference>
<accession>A0A6L5XV62</accession>
<evidence type="ECO:0000256" key="8">
    <source>
        <dbReference type="ARBA" id="ARBA00023004"/>
    </source>
</evidence>
<evidence type="ECO:0000313" key="16">
    <source>
        <dbReference type="Proteomes" id="UP000482209"/>
    </source>
</evidence>
<proteinExistence type="inferred from homology"/>
<evidence type="ECO:0000256" key="3">
    <source>
        <dbReference type="ARBA" id="ARBA00022741"/>
    </source>
</evidence>
<dbReference type="GO" id="GO:0003677">
    <property type="term" value="F:DNA binding"/>
    <property type="evidence" value="ECO:0007669"/>
    <property type="project" value="UniProtKB-KW"/>
</dbReference>
<evidence type="ECO:0000313" key="15">
    <source>
        <dbReference type="EMBL" id="MSS62705.1"/>
    </source>
</evidence>
<gene>
    <name evidence="15" type="ORF">FYJ58_02200</name>
</gene>
<dbReference type="InterPro" id="IPR027417">
    <property type="entry name" value="P-loop_NTPase"/>
</dbReference>
<dbReference type="InterPro" id="IPR014013">
    <property type="entry name" value="Helic_SF1/SF2_ATP-bd_DinG/Rad3"/>
</dbReference>
<keyword evidence="9" id="KW-0411">Iron-sulfur</keyword>
<keyword evidence="10" id="KW-0238">DNA-binding</keyword>
<keyword evidence="12" id="KW-0413">Isomerase</keyword>
<evidence type="ECO:0000256" key="9">
    <source>
        <dbReference type="ARBA" id="ARBA00023014"/>
    </source>
</evidence>
<dbReference type="InterPro" id="IPR010614">
    <property type="entry name" value="RAD3-like_helicase_DEAD"/>
</dbReference>
<evidence type="ECO:0000256" key="13">
    <source>
        <dbReference type="ARBA" id="ARBA00038058"/>
    </source>
</evidence>
<dbReference type="RefSeq" id="WP_154516616.1">
    <property type="nucleotide sequence ID" value="NZ_VUMT01000002.1"/>
</dbReference>
<keyword evidence="5" id="KW-0378">Hydrolase</keyword>
<keyword evidence="1" id="KW-0004">4Fe-4S</keyword>
<evidence type="ECO:0000256" key="2">
    <source>
        <dbReference type="ARBA" id="ARBA00022723"/>
    </source>
</evidence>
<dbReference type="InterPro" id="IPR011604">
    <property type="entry name" value="PDDEXK-like_dom_sf"/>
</dbReference>
<dbReference type="InterPro" id="IPR006555">
    <property type="entry name" value="ATP-dep_Helicase_C"/>
</dbReference>
<dbReference type="GO" id="GO:0046872">
    <property type="term" value="F:metal ion binding"/>
    <property type="evidence" value="ECO:0007669"/>
    <property type="project" value="UniProtKB-KW"/>
</dbReference>
<dbReference type="GO" id="GO:0016818">
    <property type="term" value="F:hydrolase activity, acting on acid anhydrides, in phosphorus-containing anhydrides"/>
    <property type="evidence" value="ECO:0007669"/>
    <property type="project" value="InterPro"/>
</dbReference>
<organism evidence="15 16">
    <name type="scientific">Velocimicrobium porci</name>
    <dbReference type="NCBI Taxonomy" id="2606634"/>
    <lineage>
        <taxon>Bacteria</taxon>
        <taxon>Bacillati</taxon>
        <taxon>Bacillota</taxon>
        <taxon>Clostridia</taxon>
        <taxon>Lachnospirales</taxon>
        <taxon>Lachnospiraceae</taxon>
        <taxon>Velocimicrobium</taxon>
    </lineage>
</organism>
<evidence type="ECO:0000256" key="6">
    <source>
        <dbReference type="ARBA" id="ARBA00022806"/>
    </source>
</evidence>
<evidence type="ECO:0000256" key="10">
    <source>
        <dbReference type="ARBA" id="ARBA00023125"/>
    </source>
</evidence>
<feature type="domain" description="Helicase ATP-binding" evidence="14">
    <location>
        <begin position="189"/>
        <end position="438"/>
    </location>
</feature>
<dbReference type="GO" id="GO:0051539">
    <property type="term" value="F:4 iron, 4 sulfur cluster binding"/>
    <property type="evidence" value="ECO:0007669"/>
    <property type="project" value="UniProtKB-KW"/>
</dbReference>
<evidence type="ECO:0000256" key="7">
    <source>
        <dbReference type="ARBA" id="ARBA00022840"/>
    </source>
</evidence>
<keyword evidence="16" id="KW-1185">Reference proteome</keyword>
<evidence type="ECO:0000256" key="4">
    <source>
        <dbReference type="ARBA" id="ARBA00022763"/>
    </source>
</evidence>
<dbReference type="EMBL" id="VUMT01000002">
    <property type="protein sequence ID" value="MSS62705.1"/>
    <property type="molecule type" value="Genomic_DNA"/>
</dbReference>
<dbReference type="SMART" id="SM00488">
    <property type="entry name" value="DEXDc2"/>
    <property type="match status" value="1"/>
</dbReference>
<dbReference type="AlphaFoldDB" id="A0A6L5XV62"/>
<keyword evidence="11" id="KW-0234">DNA repair</keyword>
<keyword evidence="6 15" id="KW-0347">Helicase</keyword>
<dbReference type="InterPro" id="IPR045028">
    <property type="entry name" value="DinG/Rad3-like"/>
</dbReference>
<dbReference type="Gene3D" id="1.10.275.40">
    <property type="match status" value="1"/>
</dbReference>
<dbReference type="Gene3D" id="3.90.320.10">
    <property type="match status" value="1"/>
</dbReference>
<dbReference type="GO" id="GO:0006281">
    <property type="term" value="P:DNA repair"/>
    <property type="evidence" value="ECO:0007669"/>
    <property type="project" value="UniProtKB-KW"/>
</dbReference>
<comment type="similarity">
    <text evidence="13">Belongs to the helicase family. DinG subfamily.</text>
</comment>
<dbReference type="InterPro" id="IPR006554">
    <property type="entry name" value="Helicase-like_DEXD_c2"/>
</dbReference>